<dbReference type="RefSeq" id="XP_066652061.1">
    <property type="nucleotide sequence ID" value="XM_066803820.1"/>
</dbReference>
<keyword evidence="3" id="KW-1185">Reference proteome</keyword>
<comment type="caution">
    <text evidence="2">The sequence shown here is derived from an EMBL/GenBank/DDBJ whole genome shotgun (WGS) entry which is preliminary data.</text>
</comment>
<evidence type="ECO:0000313" key="3">
    <source>
        <dbReference type="Proteomes" id="UP001360953"/>
    </source>
</evidence>
<dbReference type="GeneID" id="92036726"/>
<reference evidence="2 3" key="1">
    <citation type="submission" date="2024-04" db="EMBL/GenBank/DDBJ databases">
        <title>Phyllosticta paracitricarpa is synonymous to the EU quarantine fungus P. citricarpa based on phylogenomic analyses.</title>
        <authorList>
            <consortium name="Lawrence Berkeley National Laboratory"/>
            <person name="Van ingen-buijs V.A."/>
            <person name="Van westerhoven A.C."/>
            <person name="Haridas S."/>
            <person name="Skiadas P."/>
            <person name="Martin F."/>
            <person name="Groenewald J.Z."/>
            <person name="Crous P.W."/>
            <person name="Seidl M.F."/>
        </authorList>
    </citation>
    <scope>NUCLEOTIDE SEQUENCE [LARGE SCALE GENOMIC DNA]</scope>
    <source>
        <strain evidence="2 3">CPC 17464</strain>
    </source>
</reference>
<dbReference type="EMBL" id="JBBPEH010000011">
    <property type="protein sequence ID" value="KAK7532393.1"/>
    <property type="molecule type" value="Genomic_DNA"/>
</dbReference>
<feature type="region of interest" description="Disordered" evidence="1">
    <location>
        <begin position="136"/>
        <end position="155"/>
    </location>
</feature>
<gene>
    <name evidence="2" type="ORF">J3D65DRAFT_685804</name>
</gene>
<proteinExistence type="predicted"/>
<dbReference type="Proteomes" id="UP001360953">
    <property type="component" value="Unassembled WGS sequence"/>
</dbReference>
<evidence type="ECO:0000313" key="2">
    <source>
        <dbReference type="EMBL" id="KAK7532393.1"/>
    </source>
</evidence>
<protein>
    <submittedName>
        <fullName evidence="2">Uncharacterized protein</fullName>
    </submittedName>
</protein>
<evidence type="ECO:0000256" key="1">
    <source>
        <dbReference type="SAM" id="MobiDB-lite"/>
    </source>
</evidence>
<feature type="compositionally biased region" description="Low complexity" evidence="1">
    <location>
        <begin position="324"/>
        <end position="342"/>
    </location>
</feature>
<accession>A0ABR1LAY3</accession>
<name>A0ABR1LAY3_9PEZI</name>
<feature type="region of interest" description="Disordered" evidence="1">
    <location>
        <begin position="322"/>
        <end position="343"/>
    </location>
</feature>
<organism evidence="2 3">
    <name type="scientific">Phyllosticta citribraziliensis</name>
    <dbReference type="NCBI Taxonomy" id="989973"/>
    <lineage>
        <taxon>Eukaryota</taxon>
        <taxon>Fungi</taxon>
        <taxon>Dikarya</taxon>
        <taxon>Ascomycota</taxon>
        <taxon>Pezizomycotina</taxon>
        <taxon>Dothideomycetes</taxon>
        <taxon>Dothideomycetes incertae sedis</taxon>
        <taxon>Botryosphaeriales</taxon>
        <taxon>Phyllostictaceae</taxon>
        <taxon>Phyllosticta</taxon>
    </lineage>
</organism>
<sequence>MSQTLDLGQLCLSVSKANLQLTSQATITASLQNAASSDRAALSSILAEQSGWLWKQLQLRPTLPVSSLEGQEELNSIRINLAHSNVECESQERHRLATGASIADVQPPDGVHVVLLEQVMLKVEISPIRQRKVQRKKHHGACRIESSHTQVGESPESDIDLISMDDVYEEEDFEIVSDDSMLLDAPEDCPMMDSTETVGSQGWRSTSKTARVDSGISMEIEEKGLLERDGALTSETIASLVDTVLYYSICEKAPKQKGGVKVKSDDMKMKLASIAPALWSPDFLKTVSERAPFISTIAHTLSSPLLMQAKSPGLREKLSELQSLHHPTPHSSPSTSEPIPSSQGTLFQSVSVNLWKLLQRELYDPGAARRIRPLKTENVHNIDTSNDDDLLPEFSNSSIFDSNGVQGFERLDDAEYEYDAFLGVDDGADDEFGLLHDPDFSDEMIVDSVYNMPLQDTFTSMEHEDDFLPGMLHDSSDFDDIFESGELDDLL</sequence>